<keyword evidence="3" id="KW-1185">Reference proteome</keyword>
<evidence type="ECO:0000313" key="2">
    <source>
        <dbReference type="EMBL" id="MCI3279108.1"/>
    </source>
</evidence>
<organism evidence="2 3">
    <name type="scientific">Streptomyces cylindrosporus</name>
    <dbReference type="NCBI Taxonomy" id="2927583"/>
    <lineage>
        <taxon>Bacteria</taxon>
        <taxon>Bacillati</taxon>
        <taxon>Actinomycetota</taxon>
        <taxon>Actinomycetes</taxon>
        <taxon>Kitasatosporales</taxon>
        <taxon>Streptomycetaceae</taxon>
        <taxon>Streptomyces</taxon>
    </lineage>
</organism>
<evidence type="ECO:0000313" key="3">
    <source>
        <dbReference type="Proteomes" id="UP001165269"/>
    </source>
</evidence>
<dbReference type="Proteomes" id="UP001165269">
    <property type="component" value="Unassembled WGS sequence"/>
</dbReference>
<comment type="caution">
    <text evidence="2">The sequence shown here is derived from an EMBL/GenBank/DDBJ whole genome shotgun (WGS) entry which is preliminary data.</text>
</comment>
<gene>
    <name evidence="2" type="ORF">MQP27_49400</name>
</gene>
<feature type="region of interest" description="Disordered" evidence="1">
    <location>
        <begin position="667"/>
        <end position="695"/>
    </location>
</feature>
<dbReference type="EMBL" id="JALDAY010000024">
    <property type="protein sequence ID" value="MCI3279108.1"/>
    <property type="molecule type" value="Genomic_DNA"/>
</dbReference>
<accession>A0ABS9YPB2</accession>
<proteinExistence type="predicted"/>
<reference evidence="2" key="1">
    <citation type="submission" date="2022-03" db="EMBL/GenBank/DDBJ databases">
        <title>Streptomyces 7R015 and 7R016 isolated from Barleria lupulina in Thailand.</title>
        <authorList>
            <person name="Kanchanasin P."/>
            <person name="Phongsopitanun W."/>
            <person name="Tanasupawat S."/>
        </authorList>
    </citation>
    <scope>NUCLEOTIDE SEQUENCE</scope>
    <source>
        <strain evidence="2">7R015</strain>
    </source>
</reference>
<evidence type="ECO:0000256" key="1">
    <source>
        <dbReference type="SAM" id="MobiDB-lite"/>
    </source>
</evidence>
<protein>
    <submittedName>
        <fullName evidence="2">Uncharacterized protein</fullName>
    </submittedName>
</protein>
<name>A0ABS9YPB2_9ACTN</name>
<dbReference type="InterPro" id="IPR027417">
    <property type="entry name" value="P-loop_NTPase"/>
</dbReference>
<dbReference type="RefSeq" id="WP_242778715.1">
    <property type="nucleotide sequence ID" value="NZ_JALDAY010000024.1"/>
</dbReference>
<dbReference type="Gene3D" id="3.40.50.300">
    <property type="entry name" value="P-loop containing nucleotide triphosphate hydrolases"/>
    <property type="match status" value="1"/>
</dbReference>
<sequence length="755" mass="80344">MAATENTPTPQPVEARLVPAASVRRRARLEQTIYGTATLGITIASQQPTWWPAHLTALAVGGASAWRLLDRLDDATGWGLLRACQKAVPALSATAVYLTNLLAPGAPWWEWALPSAWGTVMALTTPVTHAANLIPAALPTRPEPAALDSSPAATTVPAQGTGAPTTYGEYRAWEWANAKATGDTLLTSVTLYQEGVRDFWGIVIAPQGQAVPDLNDTTLAGVFDLPPGTVKLQLIDGSGPGRKLLAARPTLDQLEQHTADPVQRLFTEKLACPGGGATGMHFVGAKTEPNRVAIRVTAPDNELIQLNQKQITRAIGYKDPALVMVETDGLGDGLISIYQRHPLMDVREATADDLRMREDGSIQIGIRPDGRAARMQLYDPQLGALTDLFVGAMGAGKSVTLNTILAAERISGVVSIVADAQNGMSLPEADGRTYHFGKGEAAVAATLAAAYEVAQYREKVSAANGWAGFELGDPWPLANLTLDELNRILSADAVVPRPFKQWVVGLVANFQSTGRKFGMGIRFAAQAIHLADLGDKDKIRANAKNGTVWLGRTNSSTTQHMATDGVIPLGVTLEPIAPNFQLSSDIDAAFTGTEAAKGPRTAGMANMIQGGSVFLSRTFNARKENKTYPGLIGLYESAPIPTLTPAEHDIFTRAYAKWLPHAEQLLAGDDPQDTTTGTEYAPGAPVGDEDDQPSVGSIKDRILDLLADGQPWALKDVRGRLSDVTPGSVNNAMSELREAGHVQPAGNRGTYQITR</sequence>
<dbReference type="SUPFAM" id="SSF52540">
    <property type="entry name" value="P-loop containing nucleoside triphosphate hydrolases"/>
    <property type="match status" value="1"/>
</dbReference>